<dbReference type="GO" id="GO:0051607">
    <property type="term" value="P:defense response to virus"/>
    <property type="evidence" value="ECO:0007669"/>
    <property type="project" value="UniProtKB-KW"/>
</dbReference>
<evidence type="ECO:0000313" key="4">
    <source>
        <dbReference type="EMBL" id="QNP54826.1"/>
    </source>
</evidence>
<evidence type="ECO:0000259" key="3">
    <source>
        <dbReference type="PROSITE" id="PS50887"/>
    </source>
</evidence>
<organism evidence="4 5">
    <name type="scientific">Tessaracoccus defluvii</name>
    <dbReference type="NCBI Taxonomy" id="1285901"/>
    <lineage>
        <taxon>Bacteria</taxon>
        <taxon>Bacillati</taxon>
        <taxon>Actinomycetota</taxon>
        <taxon>Actinomycetes</taxon>
        <taxon>Propionibacteriales</taxon>
        <taxon>Propionibacteriaceae</taxon>
        <taxon>Tessaracoccus</taxon>
    </lineage>
</organism>
<dbReference type="AlphaFoldDB" id="A0A7H0H2R0"/>
<dbReference type="InterPro" id="IPR043128">
    <property type="entry name" value="Rev_trsase/Diguanyl_cyclase"/>
</dbReference>
<dbReference type="InterPro" id="IPR054767">
    <property type="entry name" value="Cas10-Cmr2_palm2"/>
</dbReference>
<keyword evidence="2" id="KW-0051">Antiviral defense</keyword>
<sequence>MIEFPLAHHCDECSSAMASREVRVREQLLRLCGDCAARNEGPRNETLRSSATVPTSGFMVEQRMLRSLQLTQVQDFKQLAGLGQLPAEEARRTTTNNHIATVFADGNGLGGLFGHLRDEAIRDGSTRHLLEVSKRIKQATENGLRAAIETSRIAERDGKVMAAIPHILGGDDVLVSVPATRVWTFLITFMTTMQQLLGEDPYEEARSISFSAGVVICHQAFPIGDQVELAERLLRQAKWVEQGQEWTFAWQDVTNEGSQPLERVVRLDEWPRHEALMEAARHIGGEKGGNTARATLRAELRLPDIGARTLRLRHLADRMEGAEDLFNLAFGQEWRDEPVTDAHTRDLLGALSIMRWLP</sequence>
<dbReference type="EMBL" id="CP060789">
    <property type="protein sequence ID" value="QNP54826.1"/>
    <property type="molecule type" value="Genomic_DNA"/>
</dbReference>
<name>A0A7H0H2R0_9ACTN</name>
<dbReference type="KEGG" id="tdf:H9L22_10990"/>
<dbReference type="Pfam" id="PF22335">
    <property type="entry name" value="Cas10-Cmr2_palm2"/>
    <property type="match status" value="1"/>
</dbReference>
<evidence type="ECO:0000256" key="1">
    <source>
        <dbReference type="ARBA" id="ARBA00022741"/>
    </source>
</evidence>
<dbReference type="PROSITE" id="PS50887">
    <property type="entry name" value="GGDEF"/>
    <property type="match status" value="1"/>
</dbReference>
<keyword evidence="5" id="KW-1185">Reference proteome</keyword>
<evidence type="ECO:0000256" key="2">
    <source>
        <dbReference type="ARBA" id="ARBA00023118"/>
    </source>
</evidence>
<dbReference type="RefSeq" id="WP_187719962.1">
    <property type="nucleotide sequence ID" value="NZ_CP060789.1"/>
</dbReference>
<feature type="domain" description="GGDEF" evidence="3">
    <location>
        <begin position="97"/>
        <end position="252"/>
    </location>
</feature>
<accession>A0A7H0H2R0</accession>
<proteinExistence type="predicted"/>
<dbReference type="Proteomes" id="UP000516117">
    <property type="component" value="Chromosome"/>
</dbReference>
<reference evidence="4 5" key="1">
    <citation type="submission" date="2020-08" db="EMBL/GenBank/DDBJ databases">
        <title>Genome sequence of Tessaracoccus defluvii JCM 17540T.</title>
        <authorList>
            <person name="Hyun D.-W."/>
            <person name="Bae J.-W."/>
        </authorList>
    </citation>
    <scope>NUCLEOTIDE SEQUENCE [LARGE SCALE GENOMIC DNA]</scope>
    <source>
        <strain evidence="4 5">JCM 17540</strain>
    </source>
</reference>
<evidence type="ECO:0000313" key="5">
    <source>
        <dbReference type="Proteomes" id="UP000516117"/>
    </source>
</evidence>
<keyword evidence="1" id="KW-0547">Nucleotide-binding</keyword>
<dbReference type="GO" id="GO:0000166">
    <property type="term" value="F:nucleotide binding"/>
    <property type="evidence" value="ECO:0007669"/>
    <property type="project" value="UniProtKB-KW"/>
</dbReference>
<dbReference type="InterPro" id="IPR000160">
    <property type="entry name" value="GGDEF_dom"/>
</dbReference>
<dbReference type="Gene3D" id="3.30.70.270">
    <property type="match status" value="1"/>
</dbReference>
<gene>
    <name evidence="4" type="ORF">H9L22_10990</name>
</gene>
<protein>
    <recommendedName>
        <fullName evidence="3">GGDEF domain-containing protein</fullName>
    </recommendedName>
</protein>